<evidence type="ECO:0000313" key="2">
    <source>
        <dbReference type="EMBL" id="GES87912.1"/>
    </source>
</evidence>
<feature type="region of interest" description="Disordered" evidence="1">
    <location>
        <begin position="66"/>
        <end position="100"/>
    </location>
</feature>
<name>A0A8H3LG73_9GLOM</name>
<dbReference type="AlphaFoldDB" id="A0A8H3LG73"/>
<sequence length="116" mass="13360">MSKGPHNFREFFTLIDPPKKTANKRTVSKLCQGYLIKCENFNNQVSESERIEILAQSIPEDIKKVAKKQKIDKEKNLNITDKSDTESKEEEKEEKKDEDVVKLSKLPITTQSHIGL</sequence>
<evidence type="ECO:0000313" key="3">
    <source>
        <dbReference type="Proteomes" id="UP000615446"/>
    </source>
</evidence>
<accession>A0A8H3LG73</accession>
<dbReference type="OrthoDB" id="2436760at2759"/>
<gene>
    <name evidence="2" type="ORF">RCL2_001488100</name>
</gene>
<evidence type="ECO:0000256" key="1">
    <source>
        <dbReference type="SAM" id="MobiDB-lite"/>
    </source>
</evidence>
<protein>
    <submittedName>
        <fullName evidence="2">Uncharacterized protein</fullName>
    </submittedName>
</protein>
<dbReference type="EMBL" id="BLAL01000172">
    <property type="protein sequence ID" value="GES87912.1"/>
    <property type="molecule type" value="Genomic_DNA"/>
</dbReference>
<organism evidence="2 3">
    <name type="scientific">Rhizophagus clarus</name>
    <dbReference type="NCBI Taxonomy" id="94130"/>
    <lineage>
        <taxon>Eukaryota</taxon>
        <taxon>Fungi</taxon>
        <taxon>Fungi incertae sedis</taxon>
        <taxon>Mucoromycota</taxon>
        <taxon>Glomeromycotina</taxon>
        <taxon>Glomeromycetes</taxon>
        <taxon>Glomerales</taxon>
        <taxon>Glomeraceae</taxon>
        <taxon>Rhizophagus</taxon>
    </lineage>
</organism>
<comment type="caution">
    <text evidence="2">The sequence shown here is derived from an EMBL/GenBank/DDBJ whole genome shotgun (WGS) entry which is preliminary data.</text>
</comment>
<reference evidence="2" key="1">
    <citation type="submission" date="2019-10" db="EMBL/GenBank/DDBJ databases">
        <title>Conservation and host-specific expression of non-tandemly repeated heterogenous ribosome RNA gene in arbuscular mycorrhizal fungi.</title>
        <authorList>
            <person name="Maeda T."/>
            <person name="Kobayashi Y."/>
            <person name="Nakagawa T."/>
            <person name="Ezawa T."/>
            <person name="Yamaguchi K."/>
            <person name="Bino T."/>
            <person name="Nishimoto Y."/>
            <person name="Shigenobu S."/>
            <person name="Kawaguchi M."/>
        </authorList>
    </citation>
    <scope>NUCLEOTIDE SEQUENCE</scope>
    <source>
        <strain evidence="2">HR1</strain>
    </source>
</reference>
<dbReference type="Proteomes" id="UP000615446">
    <property type="component" value="Unassembled WGS sequence"/>
</dbReference>
<proteinExistence type="predicted"/>